<dbReference type="GO" id="GO:0003700">
    <property type="term" value="F:DNA-binding transcription factor activity"/>
    <property type="evidence" value="ECO:0007669"/>
    <property type="project" value="InterPro"/>
</dbReference>
<sequence length="145" mass="15782">MNPRQPLVHANVVQLSIAYQHLSAKLNQDLRPLGLNMTQLSILTRFSRFEGLRETISSLAAAMQMNQPATTKAVQALVSNGWLARTPDEKDARITHITITPAGLQQLGAAHQACGPTVDAAYANHSVEELQTFLQLQTKLADAVT</sequence>
<reference evidence="2" key="1">
    <citation type="submission" date="2021-01" db="EMBL/GenBank/DDBJ databases">
        <title>Modified the classification status of verrucomicrobia.</title>
        <authorList>
            <person name="Feng X."/>
        </authorList>
    </citation>
    <scope>NUCLEOTIDE SEQUENCE</scope>
    <source>
        <strain evidence="2">KCTC 13126</strain>
    </source>
</reference>
<accession>A0A934S1T3</accession>
<name>A0A934S1T3_9BACT</name>
<gene>
    <name evidence="2" type="ORF">JIN87_15535</name>
</gene>
<dbReference type="PANTHER" id="PTHR33164">
    <property type="entry name" value="TRANSCRIPTIONAL REGULATOR, MARR FAMILY"/>
    <property type="match status" value="1"/>
</dbReference>
<organism evidence="2 3">
    <name type="scientific">Pelagicoccus mobilis</name>
    <dbReference type="NCBI Taxonomy" id="415221"/>
    <lineage>
        <taxon>Bacteria</taxon>
        <taxon>Pseudomonadati</taxon>
        <taxon>Verrucomicrobiota</taxon>
        <taxon>Opitutia</taxon>
        <taxon>Puniceicoccales</taxon>
        <taxon>Pelagicoccaceae</taxon>
        <taxon>Pelagicoccus</taxon>
    </lineage>
</organism>
<evidence type="ECO:0000259" key="1">
    <source>
        <dbReference type="PROSITE" id="PS50995"/>
    </source>
</evidence>
<dbReference type="GO" id="GO:0006950">
    <property type="term" value="P:response to stress"/>
    <property type="evidence" value="ECO:0007669"/>
    <property type="project" value="TreeGrafter"/>
</dbReference>
<dbReference type="RefSeq" id="WP_200356505.1">
    <property type="nucleotide sequence ID" value="NZ_JAENIL010000028.1"/>
</dbReference>
<dbReference type="SMART" id="SM00347">
    <property type="entry name" value="HTH_MARR"/>
    <property type="match status" value="1"/>
</dbReference>
<dbReference type="AlphaFoldDB" id="A0A934S1T3"/>
<protein>
    <submittedName>
        <fullName evidence="2">MarR family transcriptional regulator</fullName>
    </submittedName>
</protein>
<proteinExistence type="predicted"/>
<dbReference type="InterPro" id="IPR039422">
    <property type="entry name" value="MarR/SlyA-like"/>
</dbReference>
<dbReference type="PROSITE" id="PS50995">
    <property type="entry name" value="HTH_MARR_2"/>
    <property type="match status" value="1"/>
</dbReference>
<dbReference type="Gene3D" id="1.10.10.10">
    <property type="entry name" value="Winged helix-like DNA-binding domain superfamily/Winged helix DNA-binding domain"/>
    <property type="match status" value="1"/>
</dbReference>
<dbReference type="InterPro" id="IPR036388">
    <property type="entry name" value="WH-like_DNA-bd_sf"/>
</dbReference>
<dbReference type="EMBL" id="JAENIL010000028">
    <property type="protein sequence ID" value="MBK1878292.1"/>
    <property type="molecule type" value="Genomic_DNA"/>
</dbReference>
<dbReference type="InterPro" id="IPR000835">
    <property type="entry name" value="HTH_MarR-typ"/>
</dbReference>
<dbReference type="InterPro" id="IPR036390">
    <property type="entry name" value="WH_DNA-bd_sf"/>
</dbReference>
<evidence type="ECO:0000313" key="3">
    <source>
        <dbReference type="Proteomes" id="UP000617628"/>
    </source>
</evidence>
<dbReference type="PANTHER" id="PTHR33164:SF43">
    <property type="entry name" value="HTH-TYPE TRANSCRIPTIONAL REPRESSOR YETL"/>
    <property type="match status" value="1"/>
</dbReference>
<keyword evidence="3" id="KW-1185">Reference proteome</keyword>
<feature type="domain" description="HTH marR-type" evidence="1">
    <location>
        <begin position="5"/>
        <end position="142"/>
    </location>
</feature>
<dbReference type="SUPFAM" id="SSF46785">
    <property type="entry name" value="Winged helix' DNA-binding domain"/>
    <property type="match status" value="1"/>
</dbReference>
<dbReference type="Pfam" id="PF01047">
    <property type="entry name" value="MarR"/>
    <property type="match status" value="1"/>
</dbReference>
<dbReference type="Proteomes" id="UP000617628">
    <property type="component" value="Unassembled WGS sequence"/>
</dbReference>
<comment type="caution">
    <text evidence="2">The sequence shown here is derived from an EMBL/GenBank/DDBJ whole genome shotgun (WGS) entry which is preliminary data.</text>
</comment>
<dbReference type="PRINTS" id="PR00598">
    <property type="entry name" value="HTHMARR"/>
</dbReference>
<evidence type="ECO:0000313" key="2">
    <source>
        <dbReference type="EMBL" id="MBK1878292.1"/>
    </source>
</evidence>